<comment type="caution">
    <text evidence="2">The sequence shown here is derived from an EMBL/GenBank/DDBJ whole genome shotgun (WGS) entry which is preliminary data.</text>
</comment>
<evidence type="ECO:0000313" key="3">
    <source>
        <dbReference type="Proteomes" id="UP000789405"/>
    </source>
</evidence>
<feature type="non-terminal residue" evidence="2">
    <location>
        <position position="1"/>
    </location>
</feature>
<dbReference type="Proteomes" id="UP000789405">
    <property type="component" value="Unassembled WGS sequence"/>
</dbReference>
<reference evidence="2" key="1">
    <citation type="submission" date="2021-06" db="EMBL/GenBank/DDBJ databases">
        <authorList>
            <person name="Kallberg Y."/>
            <person name="Tangrot J."/>
            <person name="Rosling A."/>
        </authorList>
    </citation>
    <scope>NUCLEOTIDE SEQUENCE</scope>
    <source>
        <strain evidence="2">MA453B</strain>
    </source>
</reference>
<dbReference type="AlphaFoldDB" id="A0A9N9EI10"/>
<keyword evidence="3" id="KW-1185">Reference proteome</keyword>
<gene>
    <name evidence="2" type="ORF">DERYTH_LOCUS11694</name>
</gene>
<evidence type="ECO:0000256" key="1">
    <source>
        <dbReference type="SAM" id="MobiDB-lite"/>
    </source>
</evidence>
<organism evidence="2 3">
    <name type="scientific">Dentiscutata erythropus</name>
    <dbReference type="NCBI Taxonomy" id="1348616"/>
    <lineage>
        <taxon>Eukaryota</taxon>
        <taxon>Fungi</taxon>
        <taxon>Fungi incertae sedis</taxon>
        <taxon>Mucoromycota</taxon>
        <taxon>Glomeromycotina</taxon>
        <taxon>Glomeromycetes</taxon>
        <taxon>Diversisporales</taxon>
        <taxon>Gigasporaceae</taxon>
        <taxon>Dentiscutata</taxon>
    </lineage>
</organism>
<sequence length="97" mass="11265">YGKTNKDIEKGKRSVVEPEIPKERSSIKWLSTKQSIRAKRYIYDSSDSKENKKNTKSLRAGNNTRKPLRSIENKCAIGSNKIVLMEKKRNKKNKRVN</sequence>
<feature type="region of interest" description="Disordered" evidence="1">
    <location>
        <begin position="45"/>
        <end position="69"/>
    </location>
</feature>
<protein>
    <submittedName>
        <fullName evidence="2">27745_t:CDS:1</fullName>
    </submittedName>
</protein>
<accession>A0A9N9EI10</accession>
<name>A0A9N9EI10_9GLOM</name>
<proteinExistence type="predicted"/>
<dbReference type="EMBL" id="CAJVPY010007343">
    <property type="protein sequence ID" value="CAG8679147.1"/>
    <property type="molecule type" value="Genomic_DNA"/>
</dbReference>
<evidence type="ECO:0000313" key="2">
    <source>
        <dbReference type="EMBL" id="CAG8679147.1"/>
    </source>
</evidence>
<feature type="region of interest" description="Disordered" evidence="1">
    <location>
        <begin position="1"/>
        <end position="24"/>
    </location>
</feature>